<dbReference type="Gene3D" id="3.75.10.10">
    <property type="entry name" value="L-arginine/glycine Amidinotransferase, Chain A"/>
    <property type="match status" value="1"/>
</dbReference>
<dbReference type="GO" id="GO:0047632">
    <property type="term" value="F:agmatine deiminase activity"/>
    <property type="evidence" value="ECO:0007669"/>
    <property type="project" value="TreeGrafter"/>
</dbReference>
<evidence type="ECO:0000313" key="3">
    <source>
        <dbReference type="Proteomes" id="UP000823603"/>
    </source>
</evidence>
<accession>A0A9D9NF48</accession>
<evidence type="ECO:0000313" key="2">
    <source>
        <dbReference type="EMBL" id="MBO8471316.1"/>
    </source>
</evidence>
<dbReference type="AlphaFoldDB" id="A0A9D9NF48"/>
<dbReference type="Pfam" id="PF04371">
    <property type="entry name" value="PAD_porph"/>
    <property type="match status" value="1"/>
</dbReference>
<reference evidence="2" key="1">
    <citation type="submission" date="2020-10" db="EMBL/GenBank/DDBJ databases">
        <authorList>
            <person name="Gilroy R."/>
        </authorList>
    </citation>
    <scope>NUCLEOTIDE SEQUENCE</scope>
    <source>
        <strain evidence="2">B2-22910</strain>
    </source>
</reference>
<sequence>MERKGRRRLPAEWERQSGVQLTWPHSDTEWYQLDKVLECYVEIAYNILKYEPLMIVARDIDEAKSDIASVSEKKGIEIDLDRIMFYEAPLNDTWARDHGAISVIGENGEKYVFDFVFNGWGLKFGADLDNQITKKIFSQGAFADDVMGVDMRPFVLEGGSIDSDGQGTLLTTTECLCSVNRNEYLEKDEIENELKSAFGLDRVLWLDSGKIIGDDTDSHVDTLARFCSPDTIAYVSCSDINDPQYEEFSSMMLQLQSFRTSDGKPYRLVPLPFADPVYLDGYRLPATYANFLILNGAVLVPGTGSPKDEVARQRLQEVFPDREVSVIDCSALLSGHGALHCITMQFPEGFLRTSGQGIA</sequence>
<name>A0A9D9NF48_9BACT</name>
<gene>
    <name evidence="2" type="ORF">IAB82_05925</name>
</gene>
<comment type="caution">
    <text evidence="2">The sequence shown here is derived from an EMBL/GenBank/DDBJ whole genome shotgun (WGS) entry which is preliminary data.</text>
</comment>
<dbReference type="GO" id="GO:0004668">
    <property type="term" value="F:protein-arginine deiminase activity"/>
    <property type="evidence" value="ECO:0007669"/>
    <property type="project" value="InterPro"/>
</dbReference>
<protein>
    <submittedName>
        <fullName evidence="2">Agmatine deiminase family protein</fullName>
    </submittedName>
</protein>
<keyword evidence="1" id="KW-0378">Hydrolase</keyword>
<dbReference type="SUPFAM" id="SSF55909">
    <property type="entry name" value="Pentein"/>
    <property type="match status" value="1"/>
</dbReference>
<proteinExistence type="predicted"/>
<dbReference type="InterPro" id="IPR007466">
    <property type="entry name" value="Peptidyl-Arg-deiminase_porph"/>
</dbReference>
<reference evidence="2" key="2">
    <citation type="journal article" date="2021" name="PeerJ">
        <title>Extensive microbial diversity within the chicken gut microbiome revealed by metagenomics and culture.</title>
        <authorList>
            <person name="Gilroy R."/>
            <person name="Ravi A."/>
            <person name="Getino M."/>
            <person name="Pursley I."/>
            <person name="Horton D.L."/>
            <person name="Alikhan N.F."/>
            <person name="Baker D."/>
            <person name="Gharbi K."/>
            <person name="Hall N."/>
            <person name="Watson M."/>
            <person name="Adriaenssens E.M."/>
            <person name="Foster-Nyarko E."/>
            <person name="Jarju S."/>
            <person name="Secka A."/>
            <person name="Antonio M."/>
            <person name="Oren A."/>
            <person name="Chaudhuri R.R."/>
            <person name="La Ragione R."/>
            <person name="Hildebrand F."/>
            <person name="Pallen M.J."/>
        </authorList>
    </citation>
    <scope>NUCLEOTIDE SEQUENCE</scope>
    <source>
        <strain evidence="2">B2-22910</strain>
    </source>
</reference>
<organism evidence="2 3">
    <name type="scientific">Candidatus Cryptobacteroides faecavium</name>
    <dbReference type="NCBI Taxonomy" id="2840762"/>
    <lineage>
        <taxon>Bacteria</taxon>
        <taxon>Pseudomonadati</taxon>
        <taxon>Bacteroidota</taxon>
        <taxon>Bacteroidia</taxon>
        <taxon>Bacteroidales</taxon>
        <taxon>Candidatus Cryptobacteroides</taxon>
    </lineage>
</organism>
<dbReference type="GO" id="GO:0009446">
    <property type="term" value="P:putrescine biosynthetic process"/>
    <property type="evidence" value="ECO:0007669"/>
    <property type="project" value="InterPro"/>
</dbReference>
<dbReference type="PANTHER" id="PTHR31377">
    <property type="entry name" value="AGMATINE DEIMINASE-RELATED"/>
    <property type="match status" value="1"/>
</dbReference>
<dbReference type="Proteomes" id="UP000823603">
    <property type="component" value="Unassembled WGS sequence"/>
</dbReference>
<dbReference type="PANTHER" id="PTHR31377:SF0">
    <property type="entry name" value="AGMATINE DEIMINASE-RELATED"/>
    <property type="match status" value="1"/>
</dbReference>
<dbReference type="EMBL" id="JADIMB010000086">
    <property type="protein sequence ID" value="MBO8471316.1"/>
    <property type="molecule type" value="Genomic_DNA"/>
</dbReference>
<evidence type="ECO:0000256" key="1">
    <source>
        <dbReference type="ARBA" id="ARBA00022801"/>
    </source>
</evidence>